<dbReference type="InterPro" id="IPR005629">
    <property type="entry name" value="Skn1/Kre6/Sbg1"/>
</dbReference>
<dbReference type="PANTHER" id="PTHR31361:SF1">
    <property type="entry name" value="BETA-GLUCAN SYNTHESIS-ASSOCIATED PROTEIN KRE6-RELATED"/>
    <property type="match status" value="1"/>
</dbReference>
<keyword evidence="6 10" id="KW-0472">Membrane</keyword>
<dbReference type="InterPro" id="IPR000757">
    <property type="entry name" value="Beta-glucanase-like"/>
</dbReference>
<reference evidence="12 13" key="1">
    <citation type="submission" date="2023-04" db="EMBL/GenBank/DDBJ databases">
        <title>Genome of Basidiobolus ranarum AG-B5.</title>
        <authorList>
            <person name="Stajich J.E."/>
            <person name="Carter-House D."/>
            <person name="Gryganskyi A."/>
        </authorList>
    </citation>
    <scope>NUCLEOTIDE SEQUENCE [LARGE SCALE GENOMIC DNA]</scope>
    <source>
        <strain evidence="12 13">AG-B5</strain>
    </source>
</reference>
<evidence type="ECO:0000256" key="4">
    <source>
        <dbReference type="ARBA" id="ARBA00022968"/>
    </source>
</evidence>
<evidence type="ECO:0000256" key="5">
    <source>
        <dbReference type="ARBA" id="ARBA00022989"/>
    </source>
</evidence>
<proteinExistence type="inferred from homology"/>
<comment type="caution">
    <text evidence="12">The sequence shown here is derived from an EMBL/GenBank/DDBJ whole genome shotgun (WGS) entry which is preliminary data.</text>
</comment>
<feature type="domain" description="GH16" evidence="11">
    <location>
        <begin position="108"/>
        <end position="487"/>
    </location>
</feature>
<keyword evidence="13" id="KW-1185">Reference proteome</keyword>
<keyword evidence="5 10" id="KW-1133">Transmembrane helix</keyword>
<evidence type="ECO:0000256" key="3">
    <source>
        <dbReference type="ARBA" id="ARBA00022692"/>
    </source>
</evidence>
<dbReference type="Pfam" id="PF03935">
    <property type="entry name" value="SKN1_KRE6_Sbg1"/>
    <property type="match status" value="1"/>
</dbReference>
<evidence type="ECO:0000256" key="10">
    <source>
        <dbReference type="SAM" id="Phobius"/>
    </source>
</evidence>
<evidence type="ECO:0000256" key="6">
    <source>
        <dbReference type="ARBA" id="ARBA00023136"/>
    </source>
</evidence>
<dbReference type="SUPFAM" id="SSF49899">
    <property type="entry name" value="Concanavalin A-like lectins/glucanases"/>
    <property type="match status" value="1"/>
</dbReference>
<name>A0ABR2WMJ7_9FUNG</name>
<evidence type="ECO:0000256" key="2">
    <source>
        <dbReference type="ARBA" id="ARBA00010962"/>
    </source>
</evidence>
<evidence type="ECO:0000313" key="12">
    <source>
        <dbReference type="EMBL" id="KAK9762726.1"/>
    </source>
</evidence>
<accession>A0ABR2WMJ7</accession>
<comment type="subcellular location">
    <subcellularLocation>
        <location evidence="1">Membrane</location>
        <topology evidence="1">Single-pass type II membrane protein</topology>
    </subcellularLocation>
</comment>
<organism evidence="12 13">
    <name type="scientific">Basidiobolus ranarum</name>
    <dbReference type="NCBI Taxonomy" id="34480"/>
    <lineage>
        <taxon>Eukaryota</taxon>
        <taxon>Fungi</taxon>
        <taxon>Fungi incertae sedis</taxon>
        <taxon>Zoopagomycota</taxon>
        <taxon>Entomophthoromycotina</taxon>
        <taxon>Basidiobolomycetes</taxon>
        <taxon>Basidiobolales</taxon>
        <taxon>Basidiobolaceae</taxon>
        <taxon>Basidiobolus</taxon>
    </lineage>
</organism>
<dbReference type="PROSITE" id="PS51762">
    <property type="entry name" value="GH16_2"/>
    <property type="match status" value="1"/>
</dbReference>
<gene>
    <name evidence="12" type="ORF">K7432_011265</name>
</gene>
<sequence length="541" mass="59126">MGFLQTHRSIKLSAIVVVVIGLICLVVITPIVRHEKNEKHHGGNYNEAAKGYSSANEINSKTELISTLMTASSSSSTSSASSSTNASTKSSSTSSTSSTSTTSSKTSSTATATPTPVSPWIDPDTPKQFTTKFIGGQNFTLVFSDEFEKAGRTFAEGDDPKWTAVDLWYWATGDLEWYSPKAVSTSDGSMKIRMTKEEINGHSYMSGMVQSWNKFCFTGGIIEVNVSLPGSSEIPGFWPGIWTMGNLGRAGYGATTDGTWPYSYDTCDAAVAVNQSMPMNHNLGNQCSLQPGQRLNKCVCPGEDHPNPGVGRGAPEIDILEASVDPSTKLGTASMSDQLAPFNFNPANNQRNVDQQYVEIYNKEETHLGWTGGPLQQCVSGVASIPPDAYEGRGFQTYSFEYVPGAEGYIIWRINDVDIWKMDAKAIGPDPLSKTAQRLVSEEPMSIIMNFGMSASWVWGFESDLEKLPFPSTMSIDYVRVYQLPDKINVSCDPPNFPTAQYIKDHPKAYNSPTARTWKEAGYEFPKYSLEPTCFAKDVTN</sequence>
<evidence type="ECO:0000256" key="1">
    <source>
        <dbReference type="ARBA" id="ARBA00004606"/>
    </source>
</evidence>
<dbReference type="EMBL" id="JASJQH010000853">
    <property type="protein sequence ID" value="KAK9762726.1"/>
    <property type="molecule type" value="Genomic_DNA"/>
</dbReference>
<keyword evidence="7" id="KW-0325">Glycoprotein</keyword>
<evidence type="ECO:0000259" key="11">
    <source>
        <dbReference type="PROSITE" id="PS51762"/>
    </source>
</evidence>
<feature type="region of interest" description="Disordered" evidence="9">
    <location>
        <begin position="73"/>
        <end position="126"/>
    </location>
</feature>
<evidence type="ECO:0000256" key="7">
    <source>
        <dbReference type="ARBA" id="ARBA00023180"/>
    </source>
</evidence>
<feature type="transmembrane region" description="Helical" evidence="10">
    <location>
        <begin position="12"/>
        <end position="32"/>
    </location>
</feature>
<evidence type="ECO:0000313" key="13">
    <source>
        <dbReference type="Proteomes" id="UP001479436"/>
    </source>
</evidence>
<evidence type="ECO:0000256" key="8">
    <source>
        <dbReference type="ARBA" id="ARBA00023316"/>
    </source>
</evidence>
<dbReference type="PANTHER" id="PTHR31361">
    <property type="entry name" value="BETA-GLUCAN SYNTHESIS-ASSOCIATED PROTEIN KRE6-RELATED"/>
    <property type="match status" value="1"/>
</dbReference>
<dbReference type="Proteomes" id="UP001479436">
    <property type="component" value="Unassembled WGS sequence"/>
</dbReference>
<protein>
    <recommendedName>
        <fullName evidence="11">GH16 domain-containing protein</fullName>
    </recommendedName>
</protein>
<dbReference type="InterPro" id="IPR013320">
    <property type="entry name" value="ConA-like_dom_sf"/>
</dbReference>
<evidence type="ECO:0000256" key="9">
    <source>
        <dbReference type="SAM" id="MobiDB-lite"/>
    </source>
</evidence>
<keyword evidence="8" id="KW-0961">Cell wall biogenesis/degradation</keyword>
<dbReference type="Gene3D" id="2.60.120.200">
    <property type="match status" value="1"/>
</dbReference>
<keyword evidence="4" id="KW-0735">Signal-anchor</keyword>
<feature type="compositionally biased region" description="Low complexity" evidence="9">
    <location>
        <begin position="73"/>
        <end position="113"/>
    </location>
</feature>
<comment type="similarity">
    <text evidence="2">Belongs to the SKN1/KRE6 family.</text>
</comment>
<keyword evidence="3 10" id="KW-0812">Transmembrane</keyword>